<feature type="domain" description="AB hydrolase-1" evidence="2">
    <location>
        <begin position="70"/>
        <end position="209"/>
    </location>
</feature>
<organism evidence="3 4">
    <name type="scientific">Caldimonas mangrovi</name>
    <dbReference type="NCBI Taxonomy" id="2944811"/>
    <lineage>
        <taxon>Bacteria</taxon>
        <taxon>Pseudomonadati</taxon>
        <taxon>Pseudomonadota</taxon>
        <taxon>Betaproteobacteria</taxon>
        <taxon>Burkholderiales</taxon>
        <taxon>Sphaerotilaceae</taxon>
        <taxon>Caldimonas</taxon>
    </lineage>
</organism>
<dbReference type="RefSeq" id="WP_251777930.1">
    <property type="nucleotide sequence ID" value="NZ_JAMKFE010000004.1"/>
</dbReference>
<dbReference type="Gene3D" id="3.40.50.1820">
    <property type="entry name" value="alpha/beta hydrolase"/>
    <property type="match status" value="1"/>
</dbReference>
<proteinExistence type="predicted"/>
<name>A0ABT0YLX2_9BURK</name>
<dbReference type="EMBL" id="JAMKFE010000004">
    <property type="protein sequence ID" value="MCM5679732.1"/>
    <property type="molecule type" value="Genomic_DNA"/>
</dbReference>
<evidence type="ECO:0000313" key="4">
    <source>
        <dbReference type="Proteomes" id="UP001165541"/>
    </source>
</evidence>
<evidence type="ECO:0000313" key="3">
    <source>
        <dbReference type="EMBL" id="MCM5679732.1"/>
    </source>
</evidence>
<keyword evidence="4" id="KW-1185">Reference proteome</keyword>
<dbReference type="GO" id="GO:0016787">
    <property type="term" value="F:hydrolase activity"/>
    <property type="evidence" value="ECO:0007669"/>
    <property type="project" value="UniProtKB-KW"/>
</dbReference>
<accession>A0ABT0YLX2</accession>
<feature type="region of interest" description="Disordered" evidence="1">
    <location>
        <begin position="239"/>
        <end position="262"/>
    </location>
</feature>
<sequence length="262" mass="28111">MTTGALAHSPPFALLALEPVRAALEFAASRLASHDHLPPGDGHPVVIFPGLAADRMAVGPLRGFCERLGYAASDWGRGVNTGPKGDLEAWIDELCADVLAHQREHGRRVSLVGWSLGGIYAREVAKKVPQAVRQVVTLGAPFGGTGENTNVGWLYRLLSGQEPVVDEVLRMRLCTPPDVPTTAIYSRTDGVVAWQCCVERDAPQVESIEVNEASHVGLVWNTRVWTILADRLGQPEGAWRPYGQKPAGDTPAGLELSVGDSN</sequence>
<dbReference type="SUPFAM" id="SSF53474">
    <property type="entry name" value="alpha/beta-Hydrolases"/>
    <property type="match status" value="1"/>
</dbReference>
<reference evidence="3" key="1">
    <citation type="submission" date="2022-05" db="EMBL/GenBank/DDBJ databases">
        <title>Schlegelella sp. nov., isolated from mangrove soil.</title>
        <authorList>
            <person name="Liu Y."/>
            <person name="Ge X."/>
            <person name="Liu W."/>
        </authorList>
    </citation>
    <scope>NUCLEOTIDE SEQUENCE</scope>
    <source>
        <strain evidence="3">S2-27</strain>
    </source>
</reference>
<comment type="caution">
    <text evidence="3">The sequence shown here is derived from an EMBL/GenBank/DDBJ whole genome shotgun (WGS) entry which is preliminary data.</text>
</comment>
<dbReference type="Proteomes" id="UP001165541">
    <property type="component" value="Unassembled WGS sequence"/>
</dbReference>
<keyword evidence="3" id="KW-0378">Hydrolase</keyword>
<dbReference type="InterPro" id="IPR000073">
    <property type="entry name" value="AB_hydrolase_1"/>
</dbReference>
<dbReference type="Pfam" id="PF12697">
    <property type="entry name" value="Abhydrolase_6"/>
    <property type="match status" value="1"/>
</dbReference>
<protein>
    <submittedName>
        <fullName evidence="3">Alpha/beta fold hydrolase</fullName>
    </submittedName>
</protein>
<dbReference type="InterPro" id="IPR029058">
    <property type="entry name" value="AB_hydrolase_fold"/>
</dbReference>
<gene>
    <name evidence="3" type="ORF">M8A51_09310</name>
</gene>
<evidence type="ECO:0000259" key="2">
    <source>
        <dbReference type="Pfam" id="PF12697"/>
    </source>
</evidence>
<evidence type="ECO:0000256" key="1">
    <source>
        <dbReference type="SAM" id="MobiDB-lite"/>
    </source>
</evidence>